<evidence type="ECO:0000313" key="7">
    <source>
        <dbReference type="EMBL" id="AML60763.1"/>
    </source>
</evidence>
<dbReference type="GO" id="GO:0003723">
    <property type="term" value="F:RNA binding"/>
    <property type="evidence" value="ECO:0007669"/>
    <property type="project" value="InterPro"/>
</dbReference>
<dbReference type="InterPro" id="IPR018280">
    <property type="entry name" value="Ribosomal_uS3_CS"/>
</dbReference>
<reference evidence="7" key="1">
    <citation type="journal article" date="2016" name="Genome Biol. Evol.">
        <title>A Comparative Analysis of Mitochondrial Genomes in Eustigmatophyte Algae.</title>
        <authorList>
            <person name="Sevcikova T."/>
            <person name="Klimes V."/>
            <person name="Zbrankova V."/>
            <person name="Strnad H."/>
            <person name="Hroudova M."/>
            <person name="Vlcek C."/>
            <person name="Elias M."/>
        </authorList>
    </citation>
    <scope>NUCLEOTIDE SEQUENCE</scope>
    <source>
        <strain evidence="7">MarTras 21</strain>
    </source>
</reference>
<keyword evidence="5" id="KW-1133">Transmembrane helix</keyword>
<evidence type="ECO:0000256" key="5">
    <source>
        <dbReference type="SAM" id="Phobius"/>
    </source>
</evidence>
<dbReference type="InterPro" id="IPR036419">
    <property type="entry name" value="Ribosomal_S3_C_sf"/>
</dbReference>
<keyword evidence="5" id="KW-0812">Transmembrane</keyword>
<comment type="similarity">
    <text evidence="1 4">Belongs to the universal ribosomal protein uS3 family.</text>
</comment>
<gene>
    <name evidence="7" type="primary">rps3</name>
</gene>
<dbReference type="InterPro" id="IPR009019">
    <property type="entry name" value="KH_sf_prok-type"/>
</dbReference>
<dbReference type="SUPFAM" id="SSF54814">
    <property type="entry name" value="Prokaryotic type KH domain (KH-domain type II)"/>
    <property type="match status" value="1"/>
</dbReference>
<sequence length="426" mass="50850">MGQKINPLIFRQSITKPEVSTWVSNRDKFFHLQHQDLEIRNFLSELLRSRGILLRSCKVIRSSQRLRLELDFYFSQILAKQSKFFWARAMFGTIKKKYINLSKIRDLKNFIEEIEAGEHEEDALSHYYINSSKKNYTLSYLKRRKYFLQRKKRKKNFLFKTSVLTYKHRFLFFLKFKKNKNQVILKKEGFSVFSSVKNSLKPHIYRLRLSKLKKLFFINKFNYAFQKFNLKSSLSSRKKDKKGLLILNQALCQSLHHFTGFEVLELKIYSNQLNYLPSLKLHQNILKEKLFLFYRNRDLKKYYFESIETLYFVLGTFGFGNAYLLGKLVSYMIENNRKHTLIARFLKKSLQVFFTNLSDNFLAVDGIKILIKGRFNKRRRTKTIVVQQGQISLQTITTSIDYHQTQAITIYGSFGIKIWLAKKFVA</sequence>
<organism evidence="7">
    <name type="scientific">Monodopsis sp. MarTras21</name>
    <dbReference type="NCBI Taxonomy" id="1745953"/>
    <lineage>
        <taxon>Eukaryota</taxon>
        <taxon>Sar</taxon>
        <taxon>Stramenopiles</taxon>
        <taxon>Ochrophyta</taxon>
        <taxon>Eustigmatophyceae</taxon>
        <taxon>Eustigmatales</taxon>
        <taxon>Monodopsidaceae</taxon>
        <taxon>Monodopsis</taxon>
    </lineage>
</organism>
<accession>A0A140F2X9</accession>
<name>A0A140F2X9_9STRA</name>
<dbReference type="GO" id="GO:0006412">
    <property type="term" value="P:translation"/>
    <property type="evidence" value="ECO:0007669"/>
    <property type="project" value="InterPro"/>
</dbReference>
<dbReference type="Pfam" id="PF00189">
    <property type="entry name" value="Ribosomal_S3_C"/>
    <property type="match status" value="1"/>
</dbReference>
<feature type="transmembrane region" description="Helical" evidence="5">
    <location>
        <begin position="310"/>
        <end position="333"/>
    </location>
</feature>
<dbReference type="GO" id="GO:0003735">
    <property type="term" value="F:structural constituent of ribosome"/>
    <property type="evidence" value="ECO:0007669"/>
    <property type="project" value="InterPro"/>
</dbReference>
<evidence type="ECO:0000259" key="6">
    <source>
        <dbReference type="Pfam" id="PF00189"/>
    </source>
</evidence>
<dbReference type="EMBL" id="KU501222">
    <property type="protein sequence ID" value="AML60763.1"/>
    <property type="molecule type" value="Genomic_DNA"/>
</dbReference>
<keyword evidence="5" id="KW-0472">Membrane</keyword>
<keyword evidence="7" id="KW-0496">Mitochondrion</keyword>
<dbReference type="Gene3D" id="3.30.1140.32">
    <property type="entry name" value="Ribosomal protein S3, C-terminal domain"/>
    <property type="match status" value="1"/>
</dbReference>
<dbReference type="AlphaFoldDB" id="A0A140F2X9"/>
<geneLocation type="mitochondrion" evidence="7"/>
<evidence type="ECO:0000256" key="3">
    <source>
        <dbReference type="ARBA" id="ARBA00023274"/>
    </source>
</evidence>
<proteinExistence type="inferred from homology"/>
<protein>
    <submittedName>
        <fullName evidence="7">Ribosomal protein S3</fullName>
    </submittedName>
</protein>
<dbReference type="PROSITE" id="PS00548">
    <property type="entry name" value="RIBOSOMAL_S3"/>
    <property type="match status" value="1"/>
</dbReference>
<dbReference type="GO" id="GO:1990904">
    <property type="term" value="C:ribonucleoprotein complex"/>
    <property type="evidence" value="ECO:0007669"/>
    <property type="project" value="UniProtKB-KW"/>
</dbReference>
<dbReference type="SUPFAM" id="SSF54821">
    <property type="entry name" value="Ribosomal protein S3 C-terminal domain"/>
    <property type="match status" value="1"/>
</dbReference>
<feature type="domain" description="Small ribosomal subunit protein uS3 C-terminal" evidence="6">
    <location>
        <begin position="364"/>
        <end position="419"/>
    </location>
</feature>
<keyword evidence="2 4" id="KW-0689">Ribosomal protein</keyword>
<evidence type="ECO:0000256" key="4">
    <source>
        <dbReference type="RuleBase" id="RU003624"/>
    </source>
</evidence>
<keyword evidence="3 4" id="KW-0687">Ribonucleoprotein</keyword>
<dbReference type="InterPro" id="IPR001351">
    <property type="entry name" value="Ribosomal_uS3_C"/>
</dbReference>
<evidence type="ECO:0000256" key="2">
    <source>
        <dbReference type="ARBA" id="ARBA00022980"/>
    </source>
</evidence>
<evidence type="ECO:0000256" key="1">
    <source>
        <dbReference type="ARBA" id="ARBA00010761"/>
    </source>
</evidence>
<dbReference type="GO" id="GO:0005840">
    <property type="term" value="C:ribosome"/>
    <property type="evidence" value="ECO:0007669"/>
    <property type="project" value="UniProtKB-KW"/>
</dbReference>